<dbReference type="Gene3D" id="3.60.10.10">
    <property type="entry name" value="Endonuclease/exonuclease/phosphatase"/>
    <property type="match status" value="1"/>
</dbReference>
<gene>
    <name evidence="2" type="ORF">SCUD_LOCUS11021</name>
</gene>
<evidence type="ECO:0000256" key="1">
    <source>
        <dbReference type="SAM" id="MobiDB-lite"/>
    </source>
</evidence>
<sequence>MLSKVARNALVVWESHGSRNIEASFNTKKEGITMNVIQFYAPINDSDDDIKDQFYGRLQSVIAKCPRNDLSILIDLNAIVGMDNTGYEDIIGRHGLGERNENRKRFANLFNTAFLRDPDKLNEFKVALNNRFQALQDLLKEEETTMEDNCKDIKEALTSTCQEVLGLKKHHHKEWISTETLDRIKERRNRKTAINNSRTRAEEVQAQAEPAPMNPPEIEAVHTDLPIDVNPPTTEEIRMAIRQIKNGKAAGPDNIPTEALKSDIDVTTNMLYLLFKKIWEEKQVSMDWKERRLIKISRKGNLSKYCIMKTLTPEGKLGIQWRAQHQLDDLYFADDLALLSHTHERMQINTPSLAAVSASQGENPGPKIQYGAHQSNHSWWRNSGRCRILHIPGKHHR</sequence>
<evidence type="ECO:0000313" key="3">
    <source>
        <dbReference type="Proteomes" id="UP000279833"/>
    </source>
</evidence>
<dbReference type="WBParaSite" id="SCUD_0001102101-mRNA-1">
    <property type="protein sequence ID" value="SCUD_0001102101-mRNA-1"/>
    <property type="gene ID" value="SCUD_0001102101"/>
</dbReference>
<dbReference type="STRING" id="6186.A0A183K7P2"/>
<protein>
    <submittedName>
        <fullName evidence="4">Reverse transcriptase domain-containing protein</fullName>
    </submittedName>
</protein>
<dbReference type="InterPro" id="IPR036691">
    <property type="entry name" value="Endo/exonu/phosph_ase_sf"/>
</dbReference>
<evidence type="ECO:0000313" key="2">
    <source>
        <dbReference type="EMBL" id="VDP42613.1"/>
    </source>
</evidence>
<proteinExistence type="predicted"/>
<evidence type="ECO:0000313" key="4">
    <source>
        <dbReference type="WBParaSite" id="SCUD_0001102101-mRNA-1"/>
    </source>
</evidence>
<dbReference type="EMBL" id="UZAK01034127">
    <property type="protein sequence ID" value="VDP42613.1"/>
    <property type="molecule type" value="Genomic_DNA"/>
</dbReference>
<name>A0A183K7P2_9TREM</name>
<keyword evidence="3" id="KW-1185">Reference proteome</keyword>
<reference evidence="4" key="1">
    <citation type="submission" date="2016-06" db="UniProtKB">
        <authorList>
            <consortium name="WormBaseParasite"/>
        </authorList>
    </citation>
    <scope>IDENTIFICATION</scope>
</reference>
<dbReference type="PANTHER" id="PTHR23227">
    <property type="entry name" value="BUCENTAUR RELATED"/>
    <property type="match status" value="1"/>
</dbReference>
<dbReference type="Proteomes" id="UP000279833">
    <property type="component" value="Unassembled WGS sequence"/>
</dbReference>
<dbReference type="AlphaFoldDB" id="A0A183K7P2"/>
<dbReference type="InterPro" id="IPR027124">
    <property type="entry name" value="Swc5/CFDP1/2"/>
</dbReference>
<dbReference type="PANTHER" id="PTHR23227:SF67">
    <property type="entry name" value="CRANIOFACIAL DEVELOPMENT PROTEIN 2-LIKE"/>
    <property type="match status" value="1"/>
</dbReference>
<accession>A0A183K7P2</accession>
<reference evidence="2 3" key="2">
    <citation type="submission" date="2018-11" db="EMBL/GenBank/DDBJ databases">
        <authorList>
            <consortium name="Pathogen Informatics"/>
        </authorList>
    </citation>
    <scope>NUCLEOTIDE SEQUENCE [LARGE SCALE GENOMIC DNA]</scope>
    <source>
        <strain evidence="2">Dakar</strain>
        <strain evidence="3">Dakar, Senegal</strain>
    </source>
</reference>
<organism evidence="4">
    <name type="scientific">Schistosoma curassoni</name>
    <dbReference type="NCBI Taxonomy" id="6186"/>
    <lineage>
        <taxon>Eukaryota</taxon>
        <taxon>Metazoa</taxon>
        <taxon>Spiralia</taxon>
        <taxon>Lophotrochozoa</taxon>
        <taxon>Platyhelminthes</taxon>
        <taxon>Trematoda</taxon>
        <taxon>Digenea</taxon>
        <taxon>Strigeidida</taxon>
        <taxon>Schistosomatoidea</taxon>
        <taxon>Schistosomatidae</taxon>
        <taxon>Schistosoma</taxon>
    </lineage>
</organism>
<feature type="region of interest" description="Disordered" evidence="1">
    <location>
        <begin position="196"/>
        <end position="216"/>
    </location>
</feature>